<proteinExistence type="predicted"/>
<gene>
    <name evidence="2" type="ORF">HJC23_011810</name>
</gene>
<evidence type="ECO:0000313" key="2">
    <source>
        <dbReference type="EMBL" id="KAL3779107.1"/>
    </source>
</evidence>
<dbReference type="Proteomes" id="UP001516023">
    <property type="component" value="Unassembled WGS sequence"/>
</dbReference>
<accession>A0ABD3NUW9</accession>
<keyword evidence="3" id="KW-1185">Reference proteome</keyword>
<dbReference type="EMBL" id="JABMIG020000405">
    <property type="protein sequence ID" value="KAL3779107.1"/>
    <property type="molecule type" value="Genomic_DNA"/>
</dbReference>
<comment type="caution">
    <text evidence="2">The sequence shown here is derived from an EMBL/GenBank/DDBJ whole genome shotgun (WGS) entry which is preliminary data.</text>
</comment>
<evidence type="ECO:0000256" key="1">
    <source>
        <dbReference type="SAM" id="MobiDB-lite"/>
    </source>
</evidence>
<sequence>MARRCTTVFMHDKNKSAAVAATGAVEDGPDRHGHDPRVPT</sequence>
<reference evidence="2 3" key="1">
    <citation type="journal article" date="2020" name="G3 (Bethesda)">
        <title>Improved Reference Genome for Cyclotella cryptica CCMP332, a Model for Cell Wall Morphogenesis, Salinity Adaptation, and Lipid Production in Diatoms (Bacillariophyta).</title>
        <authorList>
            <person name="Roberts W.R."/>
            <person name="Downey K.M."/>
            <person name="Ruck E.C."/>
            <person name="Traller J.C."/>
            <person name="Alverson A.J."/>
        </authorList>
    </citation>
    <scope>NUCLEOTIDE SEQUENCE [LARGE SCALE GENOMIC DNA]</scope>
    <source>
        <strain evidence="2 3">CCMP332</strain>
    </source>
</reference>
<evidence type="ECO:0000313" key="3">
    <source>
        <dbReference type="Proteomes" id="UP001516023"/>
    </source>
</evidence>
<protein>
    <submittedName>
        <fullName evidence="2">Uncharacterized protein</fullName>
    </submittedName>
</protein>
<name>A0ABD3NUW9_9STRA</name>
<dbReference type="AlphaFoldDB" id="A0ABD3NUW9"/>
<feature type="region of interest" description="Disordered" evidence="1">
    <location>
        <begin position="19"/>
        <end position="40"/>
    </location>
</feature>
<feature type="compositionally biased region" description="Basic and acidic residues" evidence="1">
    <location>
        <begin position="28"/>
        <end position="40"/>
    </location>
</feature>
<organism evidence="2 3">
    <name type="scientific">Cyclotella cryptica</name>
    <dbReference type="NCBI Taxonomy" id="29204"/>
    <lineage>
        <taxon>Eukaryota</taxon>
        <taxon>Sar</taxon>
        <taxon>Stramenopiles</taxon>
        <taxon>Ochrophyta</taxon>
        <taxon>Bacillariophyta</taxon>
        <taxon>Coscinodiscophyceae</taxon>
        <taxon>Thalassiosirophycidae</taxon>
        <taxon>Stephanodiscales</taxon>
        <taxon>Stephanodiscaceae</taxon>
        <taxon>Cyclotella</taxon>
    </lineage>
</organism>